<dbReference type="Gene3D" id="3.30.160.60">
    <property type="entry name" value="Classic Zinc Finger"/>
    <property type="match status" value="1"/>
</dbReference>
<keyword evidence="9 13" id="KW-0863">Zinc-finger</keyword>
<evidence type="ECO:0000313" key="19">
    <source>
        <dbReference type="Ensembl" id="ENSGAGP00000001613.1"/>
    </source>
</evidence>
<evidence type="ECO:0000256" key="8">
    <source>
        <dbReference type="ARBA" id="ARBA00022723"/>
    </source>
</evidence>
<evidence type="ECO:0000313" key="20">
    <source>
        <dbReference type="Proteomes" id="UP000291020"/>
    </source>
</evidence>
<dbReference type="InterPro" id="IPR020457">
    <property type="entry name" value="Znf_B-box_chordata"/>
</dbReference>
<dbReference type="SUPFAM" id="SSF57850">
    <property type="entry name" value="RING/U-box"/>
    <property type="match status" value="1"/>
</dbReference>
<dbReference type="SMART" id="SM00336">
    <property type="entry name" value="BBOX"/>
    <property type="match status" value="1"/>
</dbReference>
<evidence type="ECO:0000256" key="5">
    <source>
        <dbReference type="ARBA" id="ARBA00012483"/>
    </source>
</evidence>
<evidence type="ECO:0000259" key="15">
    <source>
        <dbReference type="PROSITE" id="PS50064"/>
    </source>
</evidence>
<comment type="pathway">
    <text evidence="3">Protein modification; protein ubiquitination.</text>
</comment>
<dbReference type="PROSITE" id="PS50119">
    <property type="entry name" value="ZF_BBOX"/>
    <property type="match status" value="1"/>
</dbReference>
<dbReference type="SUPFAM" id="SSF57845">
    <property type="entry name" value="B-box zinc-binding domain"/>
    <property type="match status" value="1"/>
</dbReference>
<comment type="catalytic activity">
    <reaction evidence="1">
        <text>S-ubiquitinyl-[E2 ubiquitin-conjugating enzyme]-L-cysteine + [acceptor protein]-L-lysine = [E2 ubiquitin-conjugating enzyme]-L-cysteine + N(6)-ubiquitinyl-[acceptor protein]-L-lysine.</text>
        <dbReference type="EC" id="2.3.2.27"/>
    </reaction>
</comment>
<dbReference type="Gene3D" id="3.30.40.10">
    <property type="entry name" value="Zinc/RING finger domain, C3HC4 (zinc finger)"/>
    <property type="match status" value="1"/>
</dbReference>
<feature type="domain" description="B box-type" evidence="17">
    <location>
        <begin position="81"/>
        <end position="122"/>
    </location>
</feature>
<dbReference type="GO" id="GO:0061630">
    <property type="term" value="F:ubiquitin protein ligase activity"/>
    <property type="evidence" value="ECO:0007669"/>
    <property type="project" value="UniProtKB-EC"/>
</dbReference>
<keyword evidence="20" id="KW-1185">Reference proteome</keyword>
<dbReference type="Pfam" id="PF00622">
    <property type="entry name" value="SPRY"/>
    <property type="match status" value="1"/>
</dbReference>
<reference evidence="19" key="3">
    <citation type="submission" date="2025-09" db="UniProtKB">
        <authorList>
            <consortium name="Ensembl"/>
        </authorList>
    </citation>
    <scope>IDENTIFICATION</scope>
</reference>
<evidence type="ECO:0000256" key="11">
    <source>
        <dbReference type="ARBA" id="ARBA00022833"/>
    </source>
</evidence>
<keyword evidence="11" id="KW-0862">Zinc</keyword>
<dbReference type="PROSITE" id="PS50188">
    <property type="entry name" value="B302_SPRY"/>
    <property type="match status" value="1"/>
</dbReference>
<dbReference type="EC" id="2.3.2.27" evidence="5"/>
<evidence type="ECO:0000259" key="17">
    <source>
        <dbReference type="PROSITE" id="PS50119"/>
    </source>
</evidence>
<dbReference type="PANTHER" id="PTHR24103">
    <property type="entry name" value="E3 UBIQUITIN-PROTEIN LIGASE TRIM"/>
    <property type="match status" value="1"/>
</dbReference>
<dbReference type="PROSITE" id="PS50064">
    <property type="entry name" value="ZF_PARP_2"/>
    <property type="match status" value="1"/>
</dbReference>
<dbReference type="CDD" id="cd12888">
    <property type="entry name" value="SPRY_PRY_TRIM7_like"/>
    <property type="match status" value="1"/>
</dbReference>
<dbReference type="InterPro" id="IPR013083">
    <property type="entry name" value="Znf_RING/FYVE/PHD"/>
</dbReference>
<dbReference type="InterPro" id="IPR017907">
    <property type="entry name" value="Znf_RING_CS"/>
</dbReference>
<dbReference type="InterPro" id="IPR001510">
    <property type="entry name" value="Znf_PARP"/>
</dbReference>
<protein>
    <recommendedName>
        <fullName evidence="5">RING-type E3 ubiquitin transferase</fullName>
        <ecNumber evidence="5">2.3.2.27</ecNumber>
    </recommendedName>
</protein>
<dbReference type="Ensembl" id="ENSGAGT00000001833.1">
    <property type="protein sequence ID" value="ENSGAGP00000001613.1"/>
    <property type="gene ID" value="ENSGAGG00000001264.1"/>
</dbReference>
<feature type="domain" description="B30.2/SPRY" evidence="18">
    <location>
        <begin position="266"/>
        <end position="453"/>
    </location>
</feature>
<keyword evidence="10" id="KW-0833">Ubl conjugation pathway</keyword>
<dbReference type="InterPro" id="IPR001870">
    <property type="entry name" value="B30.2/SPRY"/>
</dbReference>
<evidence type="ECO:0000256" key="2">
    <source>
        <dbReference type="ARBA" id="ARBA00004496"/>
    </source>
</evidence>
<dbReference type="InterPro" id="IPR003877">
    <property type="entry name" value="SPRY_dom"/>
</dbReference>
<dbReference type="SMART" id="SM00184">
    <property type="entry name" value="RING"/>
    <property type="match status" value="1"/>
</dbReference>
<proteinExistence type="inferred from homology"/>
<dbReference type="Proteomes" id="UP000291020">
    <property type="component" value="Unassembled WGS sequence"/>
</dbReference>
<dbReference type="Pfam" id="PF13765">
    <property type="entry name" value="PRY"/>
    <property type="match status" value="1"/>
</dbReference>
<sequence length="453" mass="52282">MASSLSGLDMREEATCPICLEYLTDPVSVDCGHNFCRGCVTQYCVEWAGRGSLTCPICRSQILKGNLRPNWQLGNLVEKMKHVAVCTRHKKTLDLFCEEDEEAVCVVCERASQHRSHTVLLIEEAAQKYKEKIQAHLKTLKEEREKQLGLKKQTQTERQKIVSEFQQLRQFLEEQERLLLAQLEKLDKEILRIQKENVTKLSGQISHLSELIHELEGKCQKPASEFLQVRLSLKHSRSMCRDRRAPESCPLESSSQRSQCNCLCALLEWELLFFELQTHKYLGLLHMTLDPDTAHPQLILSEDRKTVRYGRLWNKLPNTTKRFDYERCVLGSEGFTMGRHCWEVEVGERGGWAVGVARESLGRKGEISFKPKGGIWAVEYWEGQYWALTDPLTPLPLSWVPRRIWIYLDYEQGQVTFFNADNESLIFTFPPASFAGERIRPLFAITQENAAIF</sequence>
<dbReference type="GO" id="GO:0003677">
    <property type="term" value="F:DNA binding"/>
    <property type="evidence" value="ECO:0007669"/>
    <property type="project" value="InterPro"/>
</dbReference>
<keyword evidence="7" id="KW-0808">Transferase</keyword>
<dbReference type="CDD" id="cd16598">
    <property type="entry name" value="RING-HC_TRIM26_C-IV"/>
    <property type="match status" value="1"/>
</dbReference>
<evidence type="ECO:0000256" key="3">
    <source>
        <dbReference type="ARBA" id="ARBA00004906"/>
    </source>
</evidence>
<dbReference type="InterPro" id="IPR006574">
    <property type="entry name" value="PRY"/>
</dbReference>
<dbReference type="PRINTS" id="PR01406">
    <property type="entry name" value="BBOXZNFINGER"/>
</dbReference>
<dbReference type="InterPro" id="IPR001841">
    <property type="entry name" value="Znf_RING"/>
</dbReference>
<evidence type="ECO:0000256" key="4">
    <source>
        <dbReference type="ARBA" id="ARBA00008518"/>
    </source>
</evidence>
<evidence type="ECO:0000256" key="9">
    <source>
        <dbReference type="ARBA" id="ARBA00022771"/>
    </source>
</evidence>
<keyword evidence="12 14" id="KW-0175">Coiled coil</keyword>
<dbReference type="InterPro" id="IPR013320">
    <property type="entry name" value="ConA-like_dom_sf"/>
</dbReference>
<dbReference type="GO" id="GO:0005737">
    <property type="term" value="C:cytoplasm"/>
    <property type="evidence" value="ECO:0007669"/>
    <property type="project" value="UniProtKB-SubCell"/>
</dbReference>
<dbReference type="AlphaFoldDB" id="A0A452GIX6"/>
<dbReference type="Pfam" id="PF00643">
    <property type="entry name" value="zf-B_box"/>
    <property type="match status" value="1"/>
</dbReference>
<keyword evidence="8" id="KW-0479">Metal-binding</keyword>
<feature type="domain" description="PARP-type" evidence="15">
    <location>
        <begin position="43"/>
        <end position="68"/>
    </location>
</feature>
<evidence type="ECO:0000256" key="10">
    <source>
        <dbReference type="ARBA" id="ARBA00022786"/>
    </source>
</evidence>
<evidence type="ECO:0000256" key="1">
    <source>
        <dbReference type="ARBA" id="ARBA00000900"/>
    </source>
</evidence>
<reference evidence="19" key="2">
    <citation type="submission" date="2025-08" db="UniProtKB">
        <authorList>
            <consortium name="Ensembl"/>
        </authorList>
    </citation>
    <scope>IDENTIFICATION</scope>
</reference>
<evidence type="ECO:0000256" key="13">
    <source>
        <dbReference type="PROSITE-ProRule" id="PRU00024"/>
    </source>
</evidence>
<dbReference type="Gene3D" id="2.60.120.920">
    <property type="match status" value="1"/>
</dbReference>
<dbReference type="InterPro" id="IPR050143">
    <property type="entry name" value="TRIM/RBCC"/>
</dbReference>
<dbReference type="SMART" id="SM00589">
    <property type="entry name" value="PRY"/>
    <property type="match status" value="1"/>
</dbReference>
<name>A0A452GIX6_9SAUR</name>
<dbReference type="InterPro" id="IPR003879">
    <property type="entry name" value="Butyrophylin_SPRY"/>
</dbReference>
<comment type="subcellular location">
    <subcellularLocation>
        <location evidence="2">Cytoplasm</location>
    </subcellularLocation>
</comment>
<evidence type="ECO:0000256" key="7">
    <source>
        <dbReference type="ARBA" id="ARBA00022679"/>
    </source>
</evidence>
<dbReference type="Pfam" id="PF15227">
    <property type="entry name" value="zf-C3HC4_4"/>
    <property type="match status" value="1"/>
</dbReference>
<dbReference type="InterPro" id="IPR000315">
    <property type="entry name" value="Znf_B-box"/>
</dbReference>
<dbReference type="PROSITE" id="PS00518">
    <property type="entry name" value="ZF_RING_1"/>
    <property type="match status" value="1"/>
</dbReference>
<feature type="domain" description="RING-type" evidence="16">
    <location>
        <begin position="16"/>
        <end position="59"/>
    </location>
</feature>
<evidence type="ECO:0000259" key="16">
    <source>
        <dbReference type="PROSITE" id="PS50089"/>
    </source>
</evidence>
<keyword evidence="6" id="KW-0963">Cytoplasm</keyword>
<dbReference type="PRINTS" id="PR01407">
    <property type="entry name" value="BUTYPHLNCDUF"/>
</dbReference>
<accession>A0A452GIX6</accession>
<dbReference type="FunFam" id="2.60.120.920:FF:000004">
    <property type="entry name" value="Butyrophilin subfamily 1 member A1"/>
    <property type="match status" value="1"/>
</dbReference>
<evidence type="ECO:0000256" key="12">
    <source>
        <dbReference type="ARBA" id="ARBA00023054"/>
    </source>
</evidence>
<dbReference type="GO" id="GO:0008270">
    <property type="term" value="F:zinc ion binding"/>
    <property type="evidence" value="ECO:0007669"/>
    <property type="project" value="UniProtKB-KW"/>
</dbReference>
<dbReference type="InterPro" id="IPR043136">
    <property type="entry name" value="B30.2/SPRY_sf"/>
</dbReference>
<organism evidence="19 20">
    <name type="scientific">Gopherus agassizii</name>
    <name type="common">Agassiz's desert tortoise</name>
    <dbReference type="NCBI Taxonomy" id="38772"/>
    <lineage>
        <taxon>Eukaryota</taxon>
        <taxon>Metazoa</taxon>
        <taxon>Chordata</taxon>
        <taxon>Craniata</taxon>
        <taxon>Vertebrata</taxon>
        <taxon>Euteleostomi</taxon>
        <taxon>Archelosauria</taxon>
        <taxon>Testudinata</taxon>
        <taxon>Testudines</taxon>
        <taxon>Cryptodira</taxon>
        <taxon>Durocryptodira</taxon>
        <taxon>Testudinoidea</taxon>
        <taxon>Testudinidae</taxon>
        <taxon>Gopherus</taxon>
    </lineage>
</organism>
<reference evidence="20" key="1">
    <citation type="journal article" date="2017" name="PLoS ONE">
        <title>The Agassiz's desert tortoise genome provides a resource for the conservation of a threatened species.</title>
        <authorList>
            <person name="Tollis M."/>
            <person name="DeNardo D.F."/>
            <person name="Cornelius J.A."/>
            <person name="Dolby G.A."/>
            <person name="Edwards T."/>
            <person name="Henen B.T."/>
            <person name="Karl A.E."/>
            <person name="Murphy R.W."/>
            <person name="Kusumi K."/>
        </authorList>
    </citation>
    <scope>NUCLEOTIDE SEQUENCE [LARGE SCALE GENOMIC DNA]</scope>
</reference>
<feature type="coiled-coil region" evidence="14">
    <location>
        <begin position="123"/>
        <end position="196"/>
    </location>
</feature>
<evidence type="ECO:0000259" key="18">
    <source>
        <dbReference type="PROSITE" id="PS50188"/>
    </source>
</evidence>
<evidence type="ECO:0000256" key="6">
    <source>
        <dbReference type="ARBA" id="ARBA00022490"/>
    </source>
</evidence>
<dbReference type="SUPFAM" id="SSF49899">
    <property type="entry name" value="Concanavalin A-like lectins/glucanases"/>
    <property type="match status" value="1"/>
</dbReference>
<evidence type="ECO:0000256" key="14">
    <source>
        <dbReference type="SAM" id="Coils"/>
    </source>
</evidence>
<dbReference type="SMART" id="SM00449">
    <property type="entry name" value="SPRY"/>
    <property type="match status" value="1"/>
</dbReference>
<dbReference type="PROSITE" id="PS50089">
    <property type="entry name" value="ZF_RING_2"/>
    <property type="match status" value="1"/>
</dbReference>
<comment type="similarity">
    <text evidence="4">Belongs to the TRIM/RBCC family.</text>
</comment>